<evidence type="ECO:0008006" key="13">
    <source>
        <dbReference type="Google" id="ProtNLM"/>
    </source>
</evidence>
<feature type="transmembrane region" description="Helical" evidence="10">
    <location>
        <begin position="174"/>
        <end position="191"/>
    </location>
</feature>
<accession>A0A397WMT8</accession>
<dbReference type="GO" id="GO:0043772">
    <property type="term" value="F:acyl-phosphate glycerol-3-phosphate acyltransferase activity"/>
    <property type="evidence" value="ECO:0007669"/>
    <property type="project" value="InterPro"/>
</dbReference>
<protein>
    <recommendedName>
        <fullName evidence="13">Glycerol-3-phosphate acyltransferase</fullName>
    </recommendedName>
</protein>
<comment type="caution">
    <text evidence="11">The sequence shown here is derived from an EMBL/GenBank/DDBJ whole genome shotgun (WGS) entry which is preliminary data.</text>
</comment>
<evidence type="ECO:0000256" key="7">
    <source>
        <dbReference type="ARBA" id="ARBA00023136"/>
    </source>
</evidence>
<keyword evidence="4 10" id="KW-0812">Transmembrane</keyword>
<dbReference type="SMART" id="SM01207">
    <property type="entry name" value="G3P_acyltransf"/>
    <property type="match status" value="1"/>
</dbReference>
<dbReference type="EMBL" id="MWMI01000002">
    <property type="protein sequence ID" value="RIB35380.1"/>
    <property type="molecule type" value="Genomic_DNA"/>
</dbReference>
<dbReference type="Pfam" id="PF02660">
    <property type="entry name" value="G3P_acyltransf"/>
    <property type="match status" value="1"/>
</dbReference>
<evidence type="ECO:0000256" key="5">
    <source>
        <dbReference type="ARBA" id="ARBA00022989"/>
    </source>
</evidence>
<dbReference type="PANTHER" id="PTHR30309:SF0">
    <property type="entry name" value="GLYCEROL-3-PHOSPHATE ACYLTRANSFERASE-RELATED"/>
    <property type="match status" value="1"/>
</dbReference>
<keyword evidence="7 10" id="KW-0472">Membrane</keyword>
<dbReference type="GO" id="GO:0005886">
    <property type="term" value="C:plasma membrane"/>
    <property type="evidence" value="ECO:0007669"/>
    <property type="project" value="InterPro"/>
</dbReference>
<dbReference type="PANTHER" id="PTHR30309">
    <property type="entry name" value="INNER MEMBRANE PROTEIN YGIH"/>
    <property type="match status" value="1"/>
</dbReference>
<keyword evidence="3" id="KW-0808">Transferase</keyword>
<reference evidence="11 12" key="1">
    <citation type="journal article" date="2018" name="Syst. Appl. Microbiol.">
        <title>A new symbiotic nanoarchaeote (Candidatus Nanoclepta minutus) and its host (Zestosphaera tikiterensis gen. nov., sp. nov.) from a New Zealand hot spring.</title>
        <authorList>
            <person name="St John E."/>
            <person name="Liu Y."/>
            <person name="Podar M."/>
            <person name="Stott M.B."/>
            <person name="Meneghin J."/>
            <person name="Chen Z."/>
            <person name="Lagutin K."/>
            <person name="Mitchell K."/>
            <person name="Reysenbach A.L."/>
        </authorList>
    </citation>
    <scope>NUCLEOTIDE SEQUENCE [LARGE SCALE GENOMIC DNA]</scope>
    <source>
        <strain evidence="11">NZ3</strain>
    </source>
</reference>
<feature type="transmembrane region" description="Helical" evidence="10">
    <location>
        <begin position="74"/>
        <end position="97"/>
    </location>
</feature>
<dbReference type="AlphaFoldDB" id="A0A397WMT8"/>
<evidence type="ECO:0000256" key="1">
    <source>
        <dbReference type="ARBA" id="ARBA00022475"/>
    </source>
</evidence>
<name>A0A397WMT8_9ARCH</name>
<keyword evidence="6" id="KW-0443">Lipid metabolism</keyword>
<keyword evidence="9" id="KW-1208">Phospholipid metabolism</keyword>
<evidence type="ECO:0000313" key="12">
    <source>
        <dbReference type="Proteomes" id="UP000266622"/>
    </source>
</evidence>
<dbReference type="InterPro" id="IPR003811">
    <property type="entry name" value="G3P_acylTferase_PlsY"/>
</dbReference>
<keyword evidence="2" id="KW-0444">Lipid biosynthesis</keyword>
<feature type="transmembrane region" description="Helical" evidence="10">
    <location>
        <begin position="152"/>
        <end position="168"/>
    </location>
</feature>
<keyword evidence="5 10" id="KW-1133">Transmembrane helix</keyword>
<dbReference type="Proteomes" id="UP000266622">
    <property type="component" value="Unassembled WGS sequence"/>
</dbReference>
<keyword evidence="8" id="KW-0594">Phospholipid biosynthesis</keyword>
<dbReference type="GO" id="GO:0008654">
    <property type="term" value="P:phospholipid biosynthetic process"/>
    <property type="evidence" value="ECO:0007669"/>
    <property type="project" value="UniProtKB-KW"/>
</dbReference>
<evidence type="ECO:0000256" key="3">
    <source>
        <dbReference type="ARBA" id="ARBA00022679"/>
    </source>
</evidence>
<proteinExistence type="predicted"/>
<gene>
    <name evidence="11" type="ORF">BXU00_01280</name>
</gene>
<evidence type="ECO:0000256" key="4">
    <source>
        <dbReference type="ARBA" id="ARBA00022692"/>
    </source>
</evidence>
<keyword evidence="1" id="KW-1003">Cell membrane</keyword>
<evidence type="ECO:0000256" key="10">
    <source>
        <dbReference type="SAM" id="Phobius"/>
    </source>
</evidence>
<evidence type="ECO:0000256" key="6">
    <source>
        <dbReference type="ARBA" id="ARBA00023098"/>
    </source>
</evidence>
<sequence>MLTEALISYILGSINFSWIVGKILKLDMEEYGDENLGATNLYYAAREKYTKNIATFSFLLGGLLDILKTFIPTYLFGPFAGSFAVLGHCFSIFSIAITKKVPSGVGAASLIGWLLGNSLEVMIPLAGLAILTFLIGLPIFYDTFKYERAHSYYTFATLSAALVYVSLFNPQQQVIYGILIATISSSFARVLRLRSMIKKWLKQS</sequence>
<evidence type="ECO:0000313" key="11">
    <source>
        <dbReference type="EMBL" id="RIB35380.1"/>
    </source>
</evidence>
<feature type="transmembrane region" description="Helical" evidence="10">
    <location>
        <begin position="121"/>
        <end position="140"/>
    </location>
</feature>
<organism evidence="11 12">
    <name type="scientific">Candidatus Nanoclepta minutus</name>
    <dbReference type="NCBI Taxonomy" id="1940235"/>
    <lineage>
        <taxon>Archaea</taxon>
        <taxon>Nanobdellota</taxon>
        <taxon>Candidatus Nanoclepta</taxon>
    </lineage>
</organism>
<evidence type="ECO:0000256" key="9">
    <source>
        <dbReference type="ARBA" id="ARBA00023264"/>
    </source>
</evidence>
<evidence type="ECO:0000256" key="2">
    <source>
        <dbReference type="ARBA" id="ARBA00022516"/>
    </source>
</evidence>
<evidence type="ECO:0000256" key="8">
    <source>
        <dbReference type="ARBA" id="ARBA00023209"/>
    </source>
</evidence>